<feature type="domain" description="Receptor L-domain" evidence="2">
    <location>
        <begin position="353"/>
        <end position="454"/>
    </location>
</feature>
<evidence type="ECO:0000256" key="1">
    <source>
        <dbReference type="SAM" id="SignalP"/>
    </source>
</evidence>
<keyword evidence="1" id="KW-0732">Signal</keyword>
<dbReference type="Pfam" id="PF01030">
    <property type="entry name" value="Recep_L_domain"/>
    <property type="match status" value="2"/>
</dbReference>
<dbReference type="PANTHER" id="PTHR21662:SF14">
    <property type="entry name" value="INSULIN_EGF-RECEPTOR L DOMAIN PROTEIN-RELATED"/>
    <property type="match status" value="1"/>
</dbReference>
<name>A0A1I7TY34_9PELO</name>
<dbReference type="AlphaFoldDB" id="A0A1I7TY34"/>
<dbReference type="eggNOG" id="ENOG502THWF">
    <property type="taxonomic scope" value="Eukaryota"/>
</dbReference>
<dbReference type="SUPFAM" id="SSF52058">
    <property type="entry name" value="L domain-like"/>
    <property type="match status" value="3"/>
</dbReference>
<protein>
    <submittedName>
        <fullName evidence="4">Recep_L_domain domain-containing protein</fullName>
    </submittedName>
</protein>
<evidence type="ECO:0000313" key="3">
    <source>
        <dbReference type="Proteomes" id="UP000095282"/>
    </source>
</evidence>
<feature type="domain" description="Receptor L-domain" evidence="2">
    <location>
        <begin position="202"/>
        <end position="308"/>
    </location>
</feature>
<dbReference type="InterPro" id="IPR036941">
    <property type="entry name" value="Rcpt_L-dom_sf"/>
</dbReference>
<reference evidence="4" key="1">
    <citation type="submission" date="2016-11" db="UniProtKB">
        <authorList>
            <consortium name="WormBaseParasite"/>
        </authorList>
    </citation>
    <scope>IDENTIFICATION</scope>
</reference>
<proteinExistence type="predicted"/>
<sequence length="510" mass="58909">MILLLFLLYHCFLSIHCKYFPELDKVVQGRQYDPECVFNYTEINSKTIKKFPKCEHVYAIIVINNNTDLTVKELKTAFRQMNALNGGVRIENTTFQNISLFTPPKGDYEYVTFDVEYYGFIVRNNSDLIDANALWDVYLFFDGDLNEVEFRIENNPKLNTTILCAWGYIDFYTEIIVQGNLEDCACNGGIMNPSSIPQFSTCEKVFSGVKLYNISDATDLSPLENVNTIRGTIDIRNTNLQNLSFFVGLEKLRMNSFNENPKPCVNLFNNSQMTRLGIPNLKEISHWDPGNIKKANFERLHPEFCLTIEEIMFLLENLISFSNLHAKVCIDNRTIVDEKVVCYFESMSMLPENCQVLIGDLVINPGSEDHFPKLKSMIYLIGALAIQNTSLQHIEPLYTLRYIMQLDDSYPVIQIVGNKQLAPPMFRHLENIVTRKKRKAVIQDNDRFDYTSCVMFNDMDYPGPSYRKDLEISGYDCGERVGVQYRYPSGVHRHNNLFIHLIIMVLFFSS</sequence>
<keyword evidence="3" id="KW-1185">Reference proteome</keyword>
<dbReference type="WBParaSite" id="Csp11.Scaffold629.g12949.t1">
    <property type="protein sequence ID" value="Csp11.Scaffold629.g12949.t1"/>
    <property type="gene ID" value="Csp11.Scaffold629.g12949"/>
</dbReference>
<dbReference type="InterPro" id="IPR000494">
    <property type="entry name" value="Rcpt_L-dom"/>
</dbReference>
<dbReference type="Gene3D" id="3.80.20.20">
    <property type="entry name" value="Receptor L-domain"/>
    <property type="match status" value="2"/>
</dbReference>
<dbReference type="PANTHER" id="PTHR21662">
    <property type="entry name" value="RECEPTOR PROTEIN-TYROSINE KINASE"/>
    <property type="match status" value="1"/>
</dbReference>
<feature type="chain" id="PRO_5009308241" evidence="1">
    <location>
        <begin position="18"/>
        <end position="510"/>
    </location>
</feature>
<organism evidence="3 4">
    <name type="scientific">Caenorhabditis tropicalis</name>
    <dbReference type="NCBI Taxonomy" id="1561998"/>
    <lineage>
        <taxon>Eukaryota</taxon>
        <taxon>Metazoa</taxon>
        <taxon>Ecdysozoa</taxon>
        <taxon>Nematoda</taxon>
        <taxon>Chromadorea</taxon>
        <taxon>Rhabditida</taxon>
        <taxon>Rhabditina</taxon>
        <taxon>Rhabditomorpha</taxon>
        <taxon>Rhabditoidea</taxon>
        <taxon>Rhabditidae</taxon>
        <taxon>Peloderinae</taxon>
        <taxon>Caenorhabditis</taxon>
    </lineage>
</organism>
<accession>A0A1I7TY34</accession>
<evidence type="ECO:0000313" key="4">
    <source>
        <dbReference type="WBParaSite" id="Csp11.Scaffold629.g12949.t1"/>
    </source>
</evidence>
<feature type="signal peptide" evidence="1">
    <location>
        <begin position="1"/>
        <end position="17"/>
    </location>
</feature>
<evidence type="ECO:0000259" key="2">
    <source>
        <dbReference type="Pfam" id="PF01030"/>
    </source>
</evidence>
<dbReference type="STRING" id="1561998.A0A1I7TY34"/>
<dbReference type="Proteomes" id="UP000095282">
    <property type="component" value="Unplaced"/>
</dbReference>
<dbReference type="InterPro" id="IPR053079">
    <property type="entry name" value="SPS2_domain"/>
</dbReference>